<organism evidence="4 5">
    <name type="scientific">Paramecium octaurelia</name>
    <dbReference type="NCBI Taxonomy" id="43137"/>
    <lineage>
        <taxon>Eukaryota</taxon>
        <taxon>Sar</taxon>
        <taxon>Alveolata</taxon>
        <taxon>Ciliophora</taxon>
        <taxon>Intramacronucleata</taxon>
        <taxon>Oligohymenophorea</taxon>
        <taxon>Peniculida</taxon>
        <taxon>Parameciidae</taxon>
        <taxon>Paramecium</taxon>
    </lineage>
</organism>
<evidence type="ECO:0000256" key="2">
    <source>
        <dbReference type="SAM" id="Phobius"/>
    </source>
</evidence>
<keyword evidence="5" id="KW-1185">Reference proteome</keyword>
<accession>A0A8S1WHW1</accession>
<dbReference type="AlphaFoldDB" id="A0A8S1WHW1"/>
<dbReference type="InterPro" id="IPR006629">
    <property type="entry name" value="LITAF"/>
</dbReference>
<evidence type="ECO:0000256" key="1">
    <source>
        <dbReference type="SAM" id="MobiDB-lite"/>
    </source>
</evidence>
<name>A0A8S1WHW1_PAROT</name>
<reference evidence="4" key="1">
    <citation type="submission" date="2021-01" db="EMBL/GenBank/DDBJ databases">
        <authorList>
            <consortium name="Genoscope - CEA"/>
            <person name="William W."/>
        </authorList>
    </citation>
    <scope>NUCLEOTIDE SEQUENCE</scope>
</reference>
<dbReference type="Pfam" id="PF10601">
    <property type="entry name" value="zf-LITAF-like"/>
    <property type="match status" value="1"/>
</dbReference>
<proteinExistence type="predicted"/>
<feature type="transmembrane region" description="Helical" evidence="2">
    <location>
        <begin position="84"/>
        <end position="105"/>
    </location>
</feature>
<protein>
    <recommendedName>
        <fullName evidence="3">LITAF domain-containing protein</fullName>
    </recommendedName>
</protein>
<keyword evidence="2" id="KW-1133">Transmembrane helix</keyword>
<dbReference type="EMBL" id="CAJJDP010000094">
    <property type="protein sequence ID" value="CAD8189638.1"/>
    <property type="molecule type" value="Genomic_DNA"/>
</dbReference>
<evidence type="ECO:0000313" key="5">
    <source>
        <dbReference type="Proteomes" id="UP000683925"/>
    </source>
</evidence>
<evidence type="ECO:0000259" key="3">
    <source>
        <dbReference type="Pfam" id="PF10601"/>
    </source>
</evidence>
<feature type="domain" description="LITAF" evidence="3">
    <location>
        <begin position="81"/>
        <end position="127"/>
    </location>
</feature>
<evidence type="ECO:0000313" key="4">
    <source>
        <dbReference type="EMBL" id="CAD8189638.1"/>
    </source>
</evidence>
<dbReference type="OMA" id="MKITHSC"/>
<keyword evidence="2" id="KW-0812">Transmembrane</keyword>
<keyword evidence="2" id="KW-0472">Membrane</keyword>
<dbReference type="Proteomes" id="UP000683925">
    <property type="component" value="Unassembled WGS sequence"/>
</dbReference>
<dbReference type="OrthoDB" id="10337215at2759"/>
<sequence>MQLTIPLRLADSQGTAMPTPSSHSCKAQSMKSPNASAVSANNMSQQAKSDSISNQHIVESSIGFAIDFNSTSPIQIQFVVESTIYTYISALILTLICLCWIPFVLKNYFMKITHSCPGCDRMIGQYDFLNSQLNTIQ</sequence>
<feature type="region of interest" description="Disordered" evidence="1">
    <location>
        <begin position="12"/>
        <end position="46"/>
    </location>
</feature>
<comment type="caution">
    <text evidence="4">The sequence shown here is derived from an EMBL/GenBank/DDBJ whole genome shotgun (WGS) entry which is preliminary data.</text>
</comment>
<gene>
    <name evidence="4" type="ORF">POCTA_138.1.T0950159</name>
</gene>